<dbReference type="Pfam" id="PF01657">
    <property type="entry name" value="Stress-antifung"/>
    <property type="match status" value="2"/>
</dbReference>
<reference evidence="7" key="1">
    <citation type="journal article" date="2020" name="Plant J.">
        <title>Transposons played a major role in the diversification between the closely related almond and peach genomes: results from the almond genome sequence.</title>
        <authorList>
            <person name="Alioto T."/>
            <person name="Alexiou K.G."/>
            <person name="Bardil A."/>
            <person name="Barteri F."/>
            <person name="Castanera R."/>
            <person name="Cruz F."/>
            <person name="Dhingra A."/>
            <person name="Duval H."/>
            <person name="Fernandez I Marti A."/>
            <person name="Frias L."/>
            <person name="Galan B."/>
            <person name="Garcia J.L."/>
            <person name="Howad W."/>
            <person name="Gomez-Garrido J."/>
            <person name="Gut M."/>
            <person name="Julca I."/>
            <person name="Morata J."/>
            <person name="Puigdomenech P."/>
            <person name="Ribeca P."/>
            <person name="Rubio Cabetas M.J."/>
            <person name="Vlasova A."/>
            <person name="Wirthensohn M."/>
            <person name="Garcia-Mas J."/>
            <person name="Gabaldon T."/>
            <person name="Casacuberta J.M."/>
            <person name="Arus P."/>
        </authorList>
    </citation>
    <scope>NUCLEOTIDE SEQUENCE [LARGE SCALE GENOMIC DNA]</scope>
    <source>
        <strain evidence="7">cv. Texas</strain>
    </source>
</reference>
<evidence type="ECO:0000313" key="7">
    <source>
        <dbReference type="Proteomes" id="UP000327085"/>
    </source>
</evidence>
<dbReference type="Gene3D" id="3.30.430.20">
    <property type="entry name" value="Gnk2 domain, C-X8-C-X2-C motif"/>
    <property type="match status" value="2"/>
</dbReference>
<evidence type="ECO:0000256" key="4">
    <source>
        <dbReference type="SAM" id="SignalP"/>
    </source>
</evidence>
<organism evidence="6 7">
    <name type="scientific">Prunus dulcis</name>
    <name type="common">Almond</name>
    <name type="synonym">Amygdalus dulcis</name>
    <dbReference type="NCBI Taxonomy" id="3755"/>
    <lineage>
        <taxon>Eukaryota</taxon>
        <taxon>Viridiplantae</taxon>
        <taxon>Streptophyta</taxon>
        <taxon>Embryophyta</taxon>
        <taxon>Tracheophyta</taxon>
        <taxon>Spermatophyta</taxon>
        <taxon>Magnoliopsida</taxon>
        <taxon>eudicotyledons</taxon>
        <taxon>Gunneridae</taxon>
        <taxon>Pentapetalae</taxon>
        <taxon>rosids</taxon>
        <taxon>fabids</taxon>
        <taxon>Rosales</taxon>
        <taxon>Rosaceae</taxon>
        <taxon>Amygdaloideae</taxon>
        <taxon>Amygdaleae</taxon>
        <taxon>Prunus</taxon>
    </lineage>
</organism>
<dbReference type="InParanoid" id="A0A5E4FTG0"/>
<dbReference type="CDD" id="cd23509">
    <property type="entry name" value="Gnk2-like"/>
    <property type="match status" value="2"/>
</dbReference>
<keyword evidence="1 4" id="KW-0732">Signal</keyword>
<evidence type="ECO:0000256" key="2">
    <source>
        <dbReference type="ARBA" id="ARBA00022737"/>
    </source>
</evidence>
<dbReference type="Gene3D" id="1.10.510.10">
    <property type="entry name" value="Transferase(Phosphotransferase) domain 1"/>
    <property type="match status" value="1"/>
</dbReference>
<dbReference type="OMA" id="NEVVVAW"/>
<name>A0A5E4FTG0_PRUDU</name>
<dbReference type="InterPro" id="IPR002902">
    <property type="entry name" value="GNK2"/>
</dbReference>
<evidence type="ECO:0000256" key="1">
    <source>
        <dbReference type="ARBA" id="ARBA00022729"/>
    </source>
</evidence>
<dbReference type="Gramene" id="VVA30732">
    <property type="protein sequence ID" value="VVA30732"/>
    <property type="gene ID" value="Prudul26B035258"/>
</dbReference>
<accession>A0A5E4FTG0</accession>
<sequence>MPSFNLNVLMTLVLGLLSLSCLSEADYRSHVCSNTTRFTPNSTYEFNLNLLLSSLTSNATRELGFYNTTACSQDPNTAVYGSFLCRADLTSDACQDCVSTAARDAVQEYCPKKSHHNLLLSKTITELVPVAVNAAPGAKKFATKEVNFTGFQDLYSLVQCTPDLSSTDCDRCLRGAIALLPACCNGKPGARVVCPSCNVRYEFYPFYTSVAAPPSPPTPLLLPPPPPASVSRSQGNDDQISSLPIVAIVAWRNWRNDTVANIMDPKLTTGLGIEIMRCIHIGLLCVQENVASRPSMASVVSMLNSHSVTLSLPSPPPYYLQYNSGSDITGSDESKNPMDVSGNNNSDFTEPYAR</sequence>
<protein>
    <recommendedName>
        <fullName evidence="5">Gnk2-homologous domain-containing protein</fullName>
    </recommendedName>
</protein>
<dbReference type="EMBL" id="CABIKO010000196">
    <property type="protein sequence ID" value="VVA30732.1"/>
    <property type="molecule type" value="Genomic_DNA"/>
</dbReference>
<evidence type="ECO:0000259" key="5">
    <source>
        <dbReference type="PROSITE" id="PS51473"/>
    </source>
</evidence>
<dbReference type="InterPro" id="IPR038408">
    <property type="entry name" value="GNK2_sf"/>
</dbReference>
<feature type="domain" description="Gnk2-homologous" evidence="5">
    <location>
        <begin position="101"/>
        <end position="206"/>
    </location>
</feature>
<gene>
    <name evidence="6" type="ORF">ALMOND_2B035258</name>
</gene>
<dbReference type="PANTHER" id="PTHR32099:SF42">
    <property type="entry name" value="CYSTEINE-RICH RECEPTOR-LIKE PROTEIN KINASE 9-RELATED"/>
    <property type="match status" value="1"/>
</dbReference>
<keyword evidence="2" id="KW-0677">Repeat</keyword>
<dbReference type="AlphaFoldDB" id="A0A5E4FTG0"/>
<dbReference type="Proteomes" id="UP000327085">
    <property type="component" value="Chromosome 4"/>
</dbReference>
<dbReference type="FunFam" id="3.30.430.20:FF:000012">
    <property type="entry name" value="Cysteine-rich receptor-like protein kinase 25"/>
    <property type="match status" value="1"/>
</dbReference>
<dbReference type="PANTHER" id="PTHR32099">
    <property type="entry name" value="CYSTEINE-RICH REPEAT SECRETORY PROTEIN"/>
    <property type="match status" value="1"/>
</dbReference>
<feature type="region of interest" description="Disordered" evidence="3">
    <location>
        <begin position="323"/>
        <end position="354"/>
    </location>
</feature>
<dbReference type="PROSITE" id="PS51473">
    <property type="entry name" value="GNK2"/>
    <property type="match status" value="1"/>
</dbReference>
<feature type="signal peptide" evidence="4">
    <location>
        <begin position="1"/>
        <end position="25"/>
    </location>
</feature>
<proteinExistence type="predicted"/>
<evidence type="ECO:0000256" key="3">
    <source>
        <dbReference type="SAM" id="MobiDB-lite"/>
    </source>
</evidence>
<feature type="chain" id="PRO_5022776971" description="Gnk2-homologous domain-containing protein" evidence="4">
    <location>
        <begin position="26"/>
        <end position="354"/>
    </location>
</feature>
<feature type="region of interest" description="Disordered" evidence="3">
    <location>
        <begin position="217"/>
        <end position="236"/>
    </location>
</feature>
<evidence type="ECO:0000313" key="6">
    <source>
        <dbReference type="EMBL" id="VVA30732.1"/>
    </source>
</evidence>
<feature type="compositionally biased region" description="Pro residues" evidence="3">
    <location>
        <begin position="217"/>
        <end position="228"/>
    </location>
</feature>